<comment type="caution">
    <text evidence="1">The sequence shown here is derived from an EMBL/GenBank/DDBJ whole genome shotgun (WGS) entry which is preliminary data.</text>
</comment>
<keyword evidence="2" id="KW-1185">Reference proteome</keyword>
<organism evidence="1 2">
    <name type="scientific">Umbra pygmaea</name>
    <name type="common">Eastern mudminnow</name>
    <dbReference type="NCBI Taxonomy" id="75934"/>
    <lineage>
        <taxon>Eukaryota</taxon>
        <taxon>Metazoa</taxon>
        <taxon>Chordata</taxon>
        <taxon>Craniata</taxon>
        <taxon>Vertebrata</taxon>
        <taxon>Euteleostomi</taxon>
        <taxon>Actinopterygii</taxon>
        <taxon>Neopterygii</taxon>
        <taxon>Teleostei</taxon>
        <taxon>Protacanthopterygii</taxon>
        <taxon>Esociformes</taxon>
        <taxon>Umbridae</taxon>
        <taxon>Umbra</taxon>
    </lineage>
</organism>
<gene>
    <name evidence="1" type="ORF">UPYG_G00242670</name>
</gene>
<sequence length="97" mass="11102">MEFVSGYRDRIVEFSDAMAQWYRCFQTARSCHKEAHDVLRGGGVLHYPVDGSPYWILHLLDCATPPPAAISRLEQARVETAELSWQLLFVCLSVSDW</sequence>
<dbReference type="Proteomes" id="UP001557470">
    <property type="component" value="Unassembled WGS sequence"/>
</dbReference>
<protein>
    <submittedName>
        <fullName evidence="1">Uncharacterized protein</fullName>
    </submittedName>
</protein>
<dbReference type="AlphaFoldDB" id="A0ABD0X659"/>
<reference evidence="1 2" key="1">
    <citation type="submission" date="2024-06" db="EMBL/GenBank/DDBJ databases">
        <authorList>
            <person name="Pan Q."/>
            <person name="Wen M."/>
            <person name="Jouanno E."/>
            <person name="Zahm M."/>
            <person name="Klopp C."/>
            <person name="Cabau C."/>
            <person name="Louis A."/>
            <person name="Berthelot C."/>
            <person name="Parey E."/>
            <person name="Roest Crollius H."/>
            <person name="Montfort J."/>
            <person name="Robinson-Rechavi M."/>
            <person name="Bouchez O."/>
            <person name="Lampietro C."/>
            <person name="Lopez Roques C."/>
            <person name="Donnadieu C."/>
            <person name="Postlethwait J."/>
            <person name="Bobe J."/>
            <person name="Verreycken H."/>
            <person name="Guiguen Y."/>
        </authorList>
    </citation>
    <scope>NUCLEOTIDE SEQUENCE [LARGE SCALE GENOMIC DNA]</scope>
    <source>
        <strain evidence="1">Up_M1</strain>
        <tissue evidence="1">Testis</tissue>
    </source>
</reference>
<dbReference type="EMBL" id="JAGEUA010000007">
    <property type="protein sequence ID" value="KAL0970483.1"/>
    <property type="molecule type" value="Genomic_DNA"/>
</dbReference>
<accession>A0ABD0X659</accession>
<name>A0ABD0X659_UMBPY</name>
<proteinExistence type="predicted"/>
<evidence type="ECO:0000313" key="1">
    <source>
        <dbReference type="EMBL" id="KAL0970483.1"/>
    </source>
</evidence>
<evidence type="ECO:0000313" key="2">
    <source>
        <dbReference type="Proteomes" id="UP001557470"/>
    </source>
</evidence>